<dbReference type="Gene3D" id="3.80.10.10">
    <property type="entry name" value="Ribonuclease Inhibitor"/>
    <property type="match status" value="1"/>
</dbReference>
<name>A0A6A5CAA5_NAEFO</name>
<dbReference type="VEuPathDB" id="AmoebaDB:NfTy_020540"/>
<comment type="caution">
    <text evidence="2">The sequence shown here is derived from an EMBL/GenBank/DDBJ whole genome shotgun (WGS) entry which is preliminary data.</text>
</comment>
<proteinExistence type="predicted"/>
<feature type="compositionally biased region" description="Basic and acidic residues" evidence="1">
    <location>
        <begin position="8"/>
        <end position="23"/>
    </location>
</feature>
<evidence type="ECO:0000313" key="3">
    <source>
        <dbReference type="Proteomes" id="UP000444721"/>
    </source>
</evidence>
<dbReference type="OrthoDB" id="10393569at2759"/>
<dbReference type="Proteomes" id="UP000444721">
    <property type="component" value="Unassembled WGS sequence"/>
</dbReference>
<dbReference type="OMA" id="TNVIFWN"/>
<evidence type="ECO:0000313" key="2">
    <source>
        <dbReference type="EMBL" id="KAF0982305.1"/>
    </source>
</evidence>
<keyword evidence="3" id="KW-1185">Reference proteome</keyword>
<accession>A0A6A5CAA5</accession>
<dbReference type="VEuPathDB" id="AmoebaDB:NF0085560"/>
<dbReference type="InterPro" id="IPR032675">
    <property type="entry name" value="LRR_dom_sf"/>
</dbReference>
<dbReference type="VEuPathDB" id="AmoebaDB:FDP41_011235"/>
<sequence length="693" mass="80050">MSSSTLKHSNDEHESWNERQSNHQEHGLPMDWRELLLESANGSLFIHEIVPYLDLNFLLNIMYFVSKDVARLIQQQNHHTFVVNLRKITNLKVLKKTKQHKKKSSTVQSKIKSMMHLANGFKFEMPLDMHKQIIDNVTTILERAVHNKKEVVVSIHIPSYYSINDAVKEILNGIAQACKRSTDVMDTLSLHLSGYVKAYVDVTPFLNLRVKHLKLLDCAMDNFYSIMEHNLVFDRLTISGPFTYTDVFDIYRLKALEKKSLIIRPTSPFTLSNGKYFEQYILPIIDCIEFSKLTIHLDKSLPMPLLQVKTKSIDLYQSSSISNTCLPKVISHNCESLNFSQVRTTFTTSSFTTLNVLPNLAFLKSLSLTSCHITLKCDKNEKRSFDMPNLTFLTLERCIFTFGEENNLSSADNPFFISLLQIPNAVTVYLIELGLKKVPNVNSLKLSTLCLKGNPINDDTFDINFVMQYPTLKKLDLQCTNFKYFKTIEPLFDKFEHLDLSIIPLTDILVSLNGHAKLFSLNFLYETERNKYFESSTSCFNGSDREIYESLKNILTMKKYKHLFSDELPSVEFIRNSKKSHLHSLDNTNVIFWNVLYSNNAARVNNPRMGTVIIDILTNATQFAIHLTPSLTKFNNGQEWIFIAFCYRNHTLQMVERLDSTLMETHIPTILSSWSYISSHRNAVQQLREKYKI</sequence>
<organism evidence="2 3">
    <name type="scientific">Naegleria fowleri</name>
    <name type="common">Brain eating amoeba</name>
    <dbReference type="NCBI Taxonomy" id="5763"/>
    <lineage>
        <taxon>Eukaryota</taxon>
        <taxon>Discoba</taxon>
        <taxon>Heterolobosea</taxon>
        <taxon>Tetramitia</taxon>
        <taxon>Eutetramitia</taxon>
        <taxon>Vahlkampfiidae</taxon>
        <taxon>Naegleria</taxon>
    </lineage>
</organism>
<dbReference type="SUPFAM" id="SSF52047">
    <property type="entry name" value="RNI-like"/>
    <property type="match status" value="1"/>
</dbReference>
<dbReference type="GeneID" id="68118450"/>
<evidence type="ECO:0000256" key="1">
    <source>
        <dbReference type="SAM" id="MobiDB-lite"/>
    </source>
</evidence>
<feature type="region of interest" description="Disordered" evidence="1">
    <location>
        <begin position="1"/>
        <end position="23"/>
    </location>
</feature>
<protein>
    <submittedName>
        <fullName evidence="2">Uncharacterized protein</fullName>
    </submittedName>
</protein>
<dbReference type="RefSeq" id="XP_044567018.1">
    <property type="nucleotide sequence ID" value="XM_044701621.1"/>
</dbReference>
<gene>
    <name evidence="2" type="ORF">FDP41_011235</name>
</gene>
<dbReference type="EMBL" id="VFQX01000009">
    <property type="protein sequence ID" value="KAF0982305.1"/>
    <property type="molecule type" value="Genomic_DNA"/>
</dbReference>
<reference evidence="2 3" key="1">
    <citation type="journal article" date="2019" name="Sci. Rep.">
        <title>Nanopore sequencing improves the draft genome of the human pathogenic amoeba Naegleria fowleri.</title>
        <authorList>
            <person name="Liechti N."/>
            <person name="Schurch N."/>
            <person name="Bruggmann R."/>
            <person name="Wittwer M."/>
        </authorList>
    </citation>
    <scope>NUCLEOTIDE SEQUENCE [LARGE SCALE GENOMIC DNA]</scope>
    <source>
        <strain evidence="2 3">ATCC 30894</strain>
    </source>
</reference>
<dbReference type="AlphaFoldDB" id="A0A6A5CAA5"/>